<dbReference type="AlphaFoldDB" id="A0A450VXD4"/>
<gene>
    <name evidence="1" type="ORF">BECKLPF1236B_GA0070989_100832</name>
</gene>
<proteinExistence type="predicted"/>
<dbReference type="InterPro" id="IPR036388">
    <property type="entry name" value="WH-like_DNA-bd_sf"/>
</dbReference>
<dbReference type="PANTHER" id="PTHR34849">
    <property type="entry name" value="SSL5025 PROTEIN"/>
    <property type="match status" value="1"/>
</dbReference>
<name>A0A450VXD4_9GAMM</name>
<dbReference type="EMBL" id="CAADFK010000008">
    <property type="protein sequence ID" value="VFK09402.1"/>
    <property type="molecule type" value="Genomic_DNA"/>
</dbReference>
<organism evidence="1">
    <name type="scientific">Candidatus Kentrum sp. LPFa</name>
    <dbReference type="NCBI Taxonomy" id="2126335"/>
    <lineage>
        <taxon>Bacteria</taxon>
        <taxon>Pseudomonadati</taxon>
        <taxon>Pseudomonadota</taxon>
        <taxon>Gammaproteobacteria</taxon>
        <taxon>Candidatus Kentrum</taxon>
    </lineage>
</organism>
<dbReference type="Pfam" id="PF04255">
    <property type="entry name" value="DUF433"/>
    <property type="match status" value="1"/>
</dbReference>
<dbReference type="InterPro" id="IPR007367">
    <property type="entry name" value="DUF433"/>
</dbReference>
<dbReference type="PANTHER" id="PTHR34849:SF3">
    <property type="entry name" value="SSR2962 PROTEIN"/>
    <property type="match status" value="1"/>
</dbReference>
<accession>A0A450VXD4</accession>
<reference evidence="1" key="1">
    <citation type="submission" date="2019-02" db="EMBL/GenBank/DDBJ databases">
        <authorList>
            <person name="Gruber-Vodicka R. H."/>
            <person name="Seah K. B. B."/>
        </authorList>
    </citation>
    <scope>NUCLEOTIDE SEQUENCE</scope>
    <source>
        <strain evidence="1">BECK_S313</strain>
    </source>
</reference>
<dbReference type="InterPro" id="IPR009057">
    <property type="entry name" value="Homeodomain-like_sf"/>
</dbReference>
<dbReference type="Gene3D" id="1.10.10.10">
    <property type="entry name" value="Winged helix-like DNA-binding domain superfamily/Winged helix DNA-binding domain"/>
    <property type="match status" value="1"/>
</dbReference>
<protein>
    <submittedName>
        <fullName evidence="1">Uncharacterized conserved protein, DUF433 family</fullName>
    </submittedName>
</protein>
<dbReference type="SUPFAM" id="SSF46689">
    <property type="entry name" value="Homeodomain-like"/>
    <property type="match status" value="1"/>
</dbReference>
<evidence type="ECO:0000313" key="1">
    <source>
        <dbReference type="EMBL" id="VFK09402.1"/>
    </source>
</evidence>
<sequence length="85" mass="9695">MNRTELLDHISIDPNICFGKPCIKGHRIWVSLILDYLADDWTIPEILENYPGIEEADIHACLHYDAQVSRERYVEIGDASVAIQA</sequence>